<feature type="binding site" evidence="6">
    <location>
        <position position="63"/>
    </location>
    <ligand>
        <name>ATP</name>
        <dbReference type="ChEBI" id="CHEBI:30616"/>
    </ligand>
</feature>
<dbReference type="OrthoDB" id="5806932at2759"/>
<dbReference type="SMART" id="SM00220">
    <property type="entry name" value="S_TKc"/>
    <property type="match status" value="1"/>
</dbReference>
<dbReference type="Proteomes" id="UP000230233">
    <property type="component" value="Chromosome X"/>
</dbReference>
<dbReference type="EMBL" id="PDUG01000006">
    <property type="protein sequence ID" value="PIC17201.1"/>
    <property type="molecule type" value="Genomic_DNA"/>
</dbReference>
<dbReference type="InterPro" id="IPR000719">
    <property type="entry name" value="Prot_kinase_dom"/>
</dbReference>
<dbReference type="Gene3D" id="1.10.510.10">
    <property type="entry name" value="Transferase(Phosphotransferase) domain 1"/>
    <property type="match status" value="1"/>
</dbReference>
<keyword evidence="5 6" id="KW-0067">ATP-binding</keyword>
<evidence type="ECO:0000256" key="3">
    <source>
        <dbReference type="ARBA" id="ARBA00022741"/>
    </source>
</evidence>
<evidence type="ECO:0000256" key="5">
    <source>
        <dbReference type="ARBA" id="ARBA00022840"/>
    </source>
</evidence>
<dbReference type="AlphaFoldDB" id="A0A2G5SQR8"/>
<dbReference type="PROSITE" id="PS50011">
    <property type="entry name" value="PROTEIN_KINASE_DOM"/>
    <property type="match status" value="1"/>
</dbReference>
<dbReference type="PANTHER" id="PTHR24058">
    <property type="entry name" value="DUAL SPECIFICITY PROTEIN KINASE"/>
    <property type="match status" value="1"/>
</dbReference>
<keyword evidence="4" id="KW-0418">Kinase</keyword>
<evidence type="ECO:0000256" key="4">
    <source>
        <dbReference type="ARBA" id="ARBA00022777"/>
    </source>
</evidence>
<accession>A0A2G5SQR8</accession>
<keyword evidence="9" id="KW-1185">Reference proteome</keyword>
<evidence type="ECO:0000313" key="8">
    <source>
        <dbReference type="EMBL" id="PIC17201.1"/>
    </source>
</evidence>
<evidence type="ECO:0000256" key="1">
    <source>
        <dbReference type="ARBA" id="ARBA00022527"/>
    </source>
</evidence>
<dbReference type="InterPro" id="IPR017441">
    <property type="entry name" value="Protein_kinase_ATP_BS"/>
</dbReference>
<organism evidence="8 9">
    <name type="scientific">Caenorhabditis nigoni</name>
    <dbReference type="NCBI Taxonomy" id="1611254"/>
    <lineage>
        <taxon>Eukaryota</taxon>
        <taxon>Metazoa</taxon>
        <taxon>Ecdysozoa</taxon>
        <taxon>Nematoda</taxon>
        <taxon>Chromadorea</taxon>
        <taxon>Rhabditida</taxon>
        <taxon>Rhabditina</taxon>
        <taxon>Rhabditomorpha</taxon>
        <taxon>Rhabditoidea</taxon>
        <taxon>Rhabditidae</taxon>
        <taxon>Peloderinae</taxon>
        <taxon>Caenorhabditis</taxon>
    </lineage>
</organism>
<dbReference type="InterPro" id="IPR050494">
    <property type="entry name" value="Ser_Thr_dual-spec_kinase"/>
</dbReference>
<comment type="caution">
    <text evidence="8">The sequence shown here is derived from an EMBL/GenBank/DDBJ whole genome shotgun (WGS) entry which is preliminary data.</text>
</comment>
<dbReference type="Pfam" id="PF00069">
    <property type="entry name" value="Pkinase"/>
    <property type="match status" value="1"/>
</dbReference>
<sequence>MRYMDLKLTVQSRNPISCYTEGTFVSNRYKIVNRIGFGCFATAFKVQDSLDNYKELVAKVARKSDDVSGKYQTEVAALTKLVGMKHWPQMKNHFETASYRVIIMTEEGESLGKVLSRNENGAFSNANSFRISYSLTKALHSLHDVGYLHRDINRDNITVKQKGKEILISVIDLGNASKSFPRQICRFNSYPTSWHVMVGKEWCDRDDFVSGLYLIADCLGASIFNTKNQSLIDAKREFHTNPSAFFPPEQLWMAKLITIFDSMVSDKKTDLSPIWNCYETALPHVSPGSPIEYKEINDTIVIA</sequence>
<dbReference type="GO" id="GO:0004674">
    <property type="term" value="F:protein serine/threonine kinase activity"/>
    <property type="evidence" value="ECO:0007669"/>
    <property type="project" value="UniProtKB-KW"/>
</dbReference>
<dbReference type="GO" id="GO:0005524">
    <property type="term" value="F:ATP binding"/>
    <property type="evidence" value="ECO:0007669"/>
    <property type="project" value="UniProtKB-UniRule"/>
</dbReference>
<dbReference type="InterPro" id="IPR011009">
    <property type="entry name" value="Kinase-like_dom_sf"/>
</dbReference>
<dbReference type="PROSITE" id="PS00107">
    <property type="entry name" value="PROTEIN_KINASE_ATP"/>
    <property type="match status" value="1"/>
</dbReference>
<evidence type="ECO:0000313" key="9">
    <source>
        <dbReference type="Proteomes" id="UP000230233"/>
    </source>
</evidence>
<evidence type="ECO:0000259" key="7">
    <source>
        <dbReference type="PROSITE" id="PS50011"/>
    </source>
</evidence>
<name>A0A2G5SQR8_9PELO</name>
<reference evidence="9" key="1">
    <citation type="submission" date="2017-10" db="EMBL/GenBank/DDBJ databases">
        <title>Rapid genome shrinkage in a self-fertile nematode reveals novel sperm competition proteins.</title>
        <authorList>
            <person name="Yin D."/>
            <person name="Schwarz E.M."/>
            <person name="Thomas C.G."/>
            <person name="Felde R.L."/>
            <person name="Korf I.F."/>
            <person name="Cutter A.D."/>
            <person name="Schartner C.M."/>
            <person name="Ralston E.J."/>
            <person name="Meyer B.J."/>
            <person name="Haag E.S."/>
        </authorList>
    </citation>
    <scope>NUCLEOTIDE SEQUENCE [LARGE SCALE GENOMIC DNA]</scope>
    <source>
        <strain evidence="9">JU1422</strain>
    </source>
</reference>
<protein>
    <recommendedName>
        <fullName evidence="7">Protein kinase domain-containing protein</fullName>
    </recommendedName>
</protein>
<evidence type="ECO:0000256" key="6">
    <source>
        <dbReference type="PROSITE-ProRule" id="PRU10141"/>
    </source>
</evidence>
<dbReference type="SUPFAM" id="SSF56112">
    <property type="entry name" value="Protein kinase-like (PK-like)"/>
    <property type="match status" value="1"/>
</dbReference>
<gene>
    <name evidence="8" type="primary">Cnig_chr_X.g23528</name>
    <name evidence="8" type="ORF">B9Z55_023528</name>
</gene>
<keyword evidence="3 6" id="KW-0547">Nucleotide-binding</keyword>
<keyword evidence="1" id="KW-0723">Serine/threonine-protein kinase</keyword>
<dbReference type="STRING" id="1611254.A0A2G5SQR8"/>
<keyword evidence="2" id="KW-0808">Transferase</keyword>
<evidence type="ECO:0000256" key="2">
    <source>
        <dbReference type="ARBA" id="ARBA00022679"/>
    </source>
</evidence>
<proteinExistence type="predicted"/>
<feature type="domain" description="Protein kinase" evidence="7">
    <location>
        <begin position="29"/>
        <end position="303"/>
    </location>
</feature>